<dbReference type="KEGG" id="spu:764578"/>
<feature type="binding site" evidence="6">
    <location>
        <position position="84"/>
    </location>
    <ligand>
        <name>Na(+)</name>
        <dbReference type="ChEBI" id="CHEBI:29101"/>
        <label>1</label>
    </ligand>
</feature>
<feature type="disulfide bond" evidence="7">
    <location>
        <begin position="182"/>
        <end position="191"/>
    </location>
</feature>
<feature type="transmembrane region" description="Helical" evidence="10">
    <location>
        <begin position="337"/>
        <end position="354"/>
    </location>
</feature>
<feature type="transmembrane region" description="Helical" evidence="10">
    <location>
        <begin position="500"/>
        <end position="524"/>
    </location>
</feature>
<dbReference type="PROSITE" id="PS00754">
    <property type="entry name" value="NA_NEUROTRAN_SYMP_2"/>
    <property type="match status" value="1"/>
</dbReference>
<evidence type="ECO:0000313" key="12">
    <source>
        <dbReference type="Proteomes" id="UP000007110"/>
    </source>
</evidence>
<feature type="transmembrane region" description="Helical" evidence="10">
    <location>
        <begin position="286"/>
        <end position="317"/>
    </location>
</feature>
<dbReference type="InterPro" id="IPR037272">
    <property type="entry name" value="SNS_sf"/>
</dbReference>
<evidence type="ECO:0000256" key="7">
    <source>
        <dbReference type="PIRSR" id="PIRSR600175-2"/>
    </source>
</evidence>
<dbReference type="SUPFAM" id="SSF161070">
    <property type="entry name" value="SNF-like"/>
    <property type="match status" value="1"/>
</dbReference>
<protein>
    <recommendedName>
        <fullName evidence="8">Transporter</fullName>
    </recommendedName>
</protein>
<keyword evidence="3 8" id="KW-0812">Transmembrane</keyword>
<dbReference type="PANTHER" id="PTHR11616">
    <property type="entry name" value="SODIUM/CHLORIDE DEPENDENT TRANSPORTER"/>
    <property type="match status" value="1"/>
</dbReference>
<organism evidence="11 12">
    <name type="scientific">Strongylocentrotus purpuratus</name>
    <name type="common">Purple sea urchin</name>
    <dbReference type="NCBI Taxonomy" id="7668"/>
    <lineage>
        <taxon>Eukaryota</taxon>
        <taxon>Metazoa</taxon>
        <taxon>Echinodermata</taxon>
        <taxon>Eleutherozoa</taxon>
        <taxon>Echinozoa</taxon>
        <taxon>Echinoidea</taxon>
        <taxon>Euechinoidea</taxon>
        <taxon>Echinacea</taxon>
        <taxon>Camarodonta</taxon>
        <taxon>Echinidea</taxon>
        <taxon>Strongylocentrotidae</taxon>
        <taxon>Strongylocentrotus</taxon>
    </lineage>
</organism>
<dbReference type="PROSITE" id="PS00610">
    <property type="entry name" value="NA_NEUROTRAN_SYMP_1"/>
    <property type="match status" value="1"/>
</dbReference>
<keyword evidence="12" id="KW-1185">Reference proteome</keyword>
<evidence type="ECO:0000256" key="3">
    <source>
        <dbReference type="ARBA" id="ARBA00022692"/>
    </source>
</evidence>
<comment type="subcellular location">
    <subcellularLocation>
        <location evidence="1">Membrane</location>
        <topology evidence="1">Multi-pass membrane protein</topology>
    </subcellularLocation>
</comment>
<dbReference type="GO" id="GO:0046872">
    <property type="term" value="F:metal ion binding"/>
    <property type="evidence" value="ECO:0007669"/>
    <property type="project" value="UniProtKB-KW"/>
</dbReference>
<name>A0A7M7MX21_STRPU</name>
<feature type="binding site" evidence="6">
    <location>
        <position position="80"/>
    </location>
    <ligand>
        <name>Na(+)</name>
        <dbReference type="ChEBI" id="CHEBI:29101"/>
        <label>1</label>
    </ligand>
</feature>
<dbReference type="OMA" id="SYNRYHH"/>
<dbReference type="CDD" id="cd11496">
    <property type="entry name" value="SLC6sbd-TauT-like"/>
    <property type="match status" value="1"/>
</dbReference>
<feature type="transmembrane region" description="Helical" evidence="10">
    <location>
        <begin position="469"/>
        <end position="494"/>
    </location>
</feature>
<accession>A0A7M7MX21</accession>
<feature type="binding site" evidence="6">
    <location>
        <position position="77"/>
    </location>
    <ligand>
        <name>Na(+)</name>
        <dbReference type="ChEBI" id="CHEBI:29101"/>
        <label>1</label>
    </ligand>
</feature>
<feature type="transmembrane region" description="Helical" evidence="10">
    <location>
        <begin position="255"/>
        <end position="274"/>
    </location>
</feature>
<dbReference type="RefSeq" id="XP_030827834.1">
    <property type="nucleotide sequence ID" value="XM_030971974.1"/>
</dbReference>
<dbReference type="PRINTS" id="PR00176">
    <property type="entry name" value="NANEUSMPORT"/>
</dbReference>
<feature type="compositionally biased region" description="Basic and acidic residues" evidence="9">
    <location>
        <begin position="1"/>
        <end position="14"/>
    </location>
</feature>
<comment type="similarity">
    <text evidence="8">Belongs to the sodium:neurotransmitter symporter (SNF) (TC 2.A.22) family.</text>
</comment>
<evidence type="ECO:0000313" key="11">
    <source>
        <dbReference type="EnsemblMetazoa" id="XP_030827834"/>
    </source>
</evidence>
<feature type="binding site" evidence="6">
    <location>
        <position position="372"/>
    </location>
    <ligand>
        <name>Na(+)</name>
        <dbReference type="ChEBI" id="CHEBI:29101"/>
        <label>1</label>
    </ligand>
</feature>
<evidence type="ECO:0000256" key="1">
    <source>
        <dbReference type="ARBA" id="ARBA00004141"/>
    </source>
</evidence>
<keyword evidence="6" id="KW-0915">Sodium</keyword>
<keyword evidence="6" id="KW-0479">Metal-binding</keyword>
<dbReference type="Proteomes" id="UP000007110">
    <property type="component" value="Unassembled WGS sequence"/>
</dbReference>
<evidence type="ECO:0000256" key="5">
    <source>
        <dbReference type="ARBA" id="ARBA00023136"/>
    </source>
</evidence>
<feature type="transmembrane region" description="Helical" evidence="10">
    <location>
        <begin position="143"/>
        <end position="170"/>
    </location>
</feature>
<dbReference type="GO" id="GO:0035725">
    <property type="term" value="P:sodium ion transmembrane transport"/>
    <property type="evidence" value="ECO:0000318"/>
    <property type="project" value="GO_Central"/>
</dbReference>
<feature type="region of interest" description="Disordered" evidence="9">
    <location>
        <begin position="1"/>
        <end position="27"/>
    </location>
</feature>
<feature type="transmembrane region" description="Helical" evidence="10">
    <location>
        <begin position="416"/>
        <end position="439"/>
    </location>
</feature>
<dbReference type="InterPro" id="IPR000175">
    <property type="entry name" value="Na/ntran_symport"/>
</dbReference>
<dbReference type="GO" id="GO:0005886">
    <property type="term" value="C:plasma membrane"/>
    <property type="evidence" value="ECO:0000318"/>
    <property type="project" value="GO_Central"/>
</dbReference>
<evidence type="ECO:0000256" key="4">
    <source>
        <dbReference type="ARBA" id="ARBA00022989"/>
    </source>
</evidence>
<keyword evidence="8" id="KW-0769">Symport</keyword>
<feature type="binding site" evidence="6">
    <location>
        <position position="441"/>
    </location>
    <ligand>
        <name>Na(+)</name>
        <dbReference type="ChEBI" id="CHEBI:29101"/>
        <label>1</label>
    </ligand>
</feature>
<dbReference type="Pfam" id="PF00209">
    <property type="entry name" value="SNF"/>
    <property type="match status" value="1"/>
</dbReference>
<feature type="binding site" evidence="6">
    <location>
        <position position="340"/>
    </location>
    <ligand>
        <name>Na(+)</name>
        <dbReference type="ChEBI" id="CHEBI:29101"/>
        <label>1</label>
    </ligand>
</feature>
<dbReference type="GO" id="GO:0006865">
    <property type="term" value="P:amino acid transport"/>
    <property type="evidence" value="ECO:0000318"/>
    <property type="project" value="GO_Central"/>
</dbReference>
<evidence type="ECO:0000256" key="9">
    <source>
        <dbReference type="SAM" id="MobiDB-lite"/>
    </source>
</evidence>
<feature type="transmembrane region" description="Helical" evidence="10">
    <location>
        <begin position="366"/>
        <end position="387"/>
    </location>
</feature>
<keyword evidence="5 10" id="KW-0472">Membrane</keyword>
<dbReference type="AlphaFoldDB" id="A0A7M7MX21"/>
<keyword evidence="2 8" id="KW-0813">Transport</keyword>
<feature type="transmembrane region" description="Helical" evidence="10">
    <location>
        <begin position="71"/>
        <end position="89"/>
    </location>
</feature>
<proteinExistence type="inferred from homology"/>
<feature type="binding site" evidence="6">
    <location>
        <position position="79"/>
    </location>
    <ligand>
        <name>Na(+)</name>
        <dbReference type="ChEBI" id="CHEBI:29101"/>
        <label>1</label>
    </ligand>
</feature>
<feature type="binding site" evidence="6">
    <location>
        <position position="440"/>
    </location>
    <ligand>
        <name>Na(+)</name>
        <dbReference type="ChEBI" id="CHEBI:29101"/>
        <label>1</label>
    </ligand>
</feature>
<dbReference type="EnsemblMetazoa" id="XM_030971974">
    <property type="protein sequence ID" value="XP_030827834"/>
    <property type="gene ID" value="LOC764578"/>
</dbReference>
<dbReference type="PANTHER" id="PTHR11616:SF325">
    <property type="entry name" value="TRANSPORTER"/>
    <property type="match status" value="1"/>
</dbReference>
<reference evidence="11" key="2">
    <citation type="submission" date="2021-01" db="UniProtKB">
        <authorList>
            <consortium name="EnsemblMetazoa"/>
        </authorList>
    </citation>
    <scope>IDENTIFICATION</scope>
</reference>
<dbReference type="GO" id="GO:0005332">
    <property type="term" value="F:gamma-aminobutyric acid:sodium:chloride symporter activity"/>
    <property type="evidence" value="ECO:0000318"/>
    <property type="project" value="GO_Central"/>
</dbReference>
<dbReference type="InParanoid" id="A0A7M7MX21"/>
<reference evidence="12" key="1">
    <citation type="submission" date="2015-02" db="EMBL/GenBank/DDBJ databases">
        <title>Genome sequencing for Strongylocentrotus purpuratus.</title>
        <authorList>
            <person name="Murali S."/>
            <person name="Liu Y."/>
            <person name="Vee V."/>
            <person name="English A."/>
            <person name="Wang M."/>
            <person name="Skinner E."/>
            <person name="Han Y."/>
            <person name="Muzny D.M."/>
            <person name="Worley K.C."/>
            <person name="Gibbs R.A."/>
        </authorList>
    </citation>
    <scope>NUCLEOTIDE SEQUENCE</scope>
</reference>
<feature type="transmembrane region" description="Helical" evidence="10">
    <location>
        <begin position="579"/>
        <end position="601"/>
    </location>
</feature>
<sequence>MSIRDEEPSEKKSLSAEATFPSSYPNLQETKWSHQAAQGSEMEGKKATTIRNGGGDIAAVGRERWSGRLDFLLSCVGFAVGLGNVWRFPYLCYKNGGGAFLIPYFICAVLGGIPLFFIEAALGQYTSLGGIKAWKICPLFQGIGISTCVIAWWCNIYYVVILAWALYYLFSSFTSELPWAHCGNSWNSHFCVEYENNFTCVNETVFSNDSLTLIEEMVAGTNYTCAEFLKSTPVEEFWERKVLRLSSGLDEMGSVVWHLALSLLVAWILCYFCIWKGIKWTGKVVYFTATFPYLVLTALLIRGVTLPGAADGLLFYVKPDLSRLLDGQVWMDSGTQIFYSYAIGLGACISLGSYNRYHHNVYRDSMILAGMNSFTSLYGGIAIFSVLGHMSYEQNVPIAEVASKGPGLAFIAYPRAIALMPFAPLWAILFFVMILLVGLDSQFVGVEGFVTAVGDLFPTWMRRPYHRELFVLGVCVVSYLIGLVMVMQGGMYVFQIFDAYAVSGIALLWIAFFEGVTVSWFYGANRFYENIVDMVGYRPFPWFKYCWKFTLPGMTLIIWIFSIVTWGPMTYDEYEYPGYAEVLGFGMALSSMLCIPITMIYKISTVDGPVLERIKFLIEPSITPQSEEYYAEADASEMEKFK</sequence>
<dbReference type="FunCoup" id="A0A7M7MX21">
    <property type="interactions" value="4"/>
</dbReference>
<feature type="transmembrane region" description="Helical" evidence="10">
    <location>
        <begin position="545"/>
        <end position="567"/>
    </location>
</feature>
<keyword evidence="7" id="KW-1015">Disulfide bond</keyword>
<evidence type="ECO:0000256" key="6">
    <source>
        <dbReference type="PIRSR" id="PIRSR600175-1"/>
    </source>
</evidence>
<keyword evidence="4 10" id="KW-1133">Transmembrane helix</keyword>
<feature type="transmembrane region" description="Helical" evidence="10">
    <location>
        <begin position="101"/>
        <end position="122"/>
    </location>
</feature>
<evidence type="ECO:0000256" key="10">
    <source>
        <dbReference type="SAM" id="Phobius"/>
    </source>
</evidence>
<evidence type="ECO:0000256" key="2">
    <source>
        <dbReference type="ARBA" id="ARBA00022448"/>
    </source>
</evidence>
<dbReference type="GeneID" id="764578"/>
<dbReference type="OrthoDB" id="6581954at2759"/>
<dbReference type="PROSITE" id="PS50267">
    <property type="entry name" value="NA_NEUROTRAN_SYMP_3"/>
    <property type="match status" value="1"/>
</dbReference>
<evidence type="ECO:0000256" key="8">
    <source>
        <dbReference type="RuleBase" id="RU003732"/>
    </source>
</evidence>